<evidence type="ECO:0000313" key="1">
    <source>
        <dbReference type="EMBL" id="KKL10298.1"/>
    </source>
</evidence>
<dbReference type="AlphaFoldDB" id="A0A0F9DE96"/>
<dbReference type="EMBL" id="LAZR01042117">
    <property type="protein sequence ID" value="KKL10298.1"/>
    <property type="molecule type" value="Genomic_DNA"/>
</dbReference>
<sequence>MEFNIIPDEEALSKCAWCHNHISDHMEVFGAGAKLKPDIDLSEYESHCIQISLVSEEKPIYMMVTTQGSEAKKDDKDCMFLFCSEECGKKLKNVWKKKSL</sequence>
<organism evidence="1">
    <name type="scientific">marine sediment metagenome</name>
    <dbReference type="NCBI Taxonomy" id="412755"/>
    <lineage>
        <taxon>unclassified sequences</taxon>
        <taxon>metagenomes</taxon>
        <taxon>ecological metagenomes</taxon>
    </lineage>
</organism>
<name>A0A0F9DE96_9ZZZZ</name>
<protein>
    <submittedName>
        <fullName evidence="1">Uncharacterized protein</fullName>
    </submittedName>
</protein>
<reference evidence="1" key="1">
    <citation type="journal article" date="2015" name="Nature">
        <title>Complex archaea that bridge the gap between prokaryotes and eukaryotes.</title>
        <authorList>
            <person name="Spang A."/>
            <person name="Saw J.H."/>
            <person name="Jorgensen S.L."/>
            <person name="Zaremba-Niedzwiedzka K."/>
            <person name="Martijn J."/>
            <person name="Lind A.E."/>
            <person name="van Eijk R."/>
            <person name="Schleper C."/>
            <person name="Guy L."/>
            <person name="Ettema T.J."/>
        </authorList>
    </citation>
    <scope>NUCLEOTIDE SEQUENCE</scope>
</reference>
<accession>A0A0F9DE96</accession>
<proteinExistence type="predicted"/>
<gene>
    <name evidence="1" type="ORF">LCGC14_2557230</name>
</gene>
<comment type="caution">
    <text evidence="1">The sequence shown here is derived from an EMBL/GenBank/DDBJ whole genome shotgun (WGS) entry which is preliminary data.</text>
</comment>